<dbReference type="GO" id="GO:0009451">
    <property type="term" value="P:RNA modification"/>
    <property type="evidence" value="ECO:0007669"/>
    <property type="project" value="InterPro"/>
</dbReference>
<gene>
    <name evidence="3" type="ORF">C1H46_045678</name>
</gene>
<keyword evidence="4" id="KW-1185">Reference proteome</keyword>
<feature type="repeat" description="PPR" evidence="2">
    <location>
        <begin position="22"/>
        <end position="53"/>
    </location>
</feature>
<evidence type="ECO:0008006" key="5">
    <source>
        <dbReference type="Google" id="ProtNLM"/>
    </source>
</evidence>
<dbReference type="AlphaFoldDB" id="A0A540K3G1"/>
<name>A0A540K3G1_MALBA</name>
<comment type="caution">
    <text evidence="3">The sequence shown here is derived from an EMBL/GenBank/DDBJ whole genome shotgun (WGS) entry which is preliminary data.</text>
</comment>
<proteinExistence type="predicted"/>
<dbReference type="Gene3D" id="1.25.40.10">
    <property type="entry name" value="Tetratricopeptide repeat domain"/>
    <property type="match status" value="1"/>
</dbReference>
<dbReference type="PROSITE" id="PS51375">
    <property type="entry name" value="PPR"/>
    <property type="match status" value="1"/>
</dbReference>
<evidence type="ECO:0000313" key="3">
    <source>
        <dbReference type="EMBL" id="TQD68789.1"/>
    </source>
</evidence>
<dbReference type="EMBL" id="VIEB01009026">
    <property type="protein sequence ID" value="TQD68789.1"/>
    <property type="molecule type" value="Genomic_DNA"/>
</dbReference>
<dbReference type="Proteomes" id="UP000315295">
    <property type="component" value="Unassembled WGS sequence"/>
</dbReference>
<dbReference type="STRING" id="106549.A0A540K3G1"/>
<dbReference type="NCBIfam" id="TIGR00756">
    <property type="entry name" value="PPR"/>
    <property type="match status" value="1"/>
</dbReference>
<keyword evidence="1" id="KW-0677">Repeat</keyword>
<dbReference type="GO" id="GO:0003723">
    <property type="term" value="F:RNA binding"/>
    <property type="evidence" value="ECO:0007669"/>
    <property type="project" value="InterPro"/>
</dbReference>
<dbReference type="InterPro" id="IPR002885">
    <property type="entry name" value="PPR_rpt"/>
</dbReference>
<protein>
    <recommendedName>
        <fullName evidence="5">Pentacotripeptide-repeat region of PRORP domain-containing protein</fullName>
    </recommendedName>
</protein>
<dbReference type="InterPro" id="IPR011990">
    <property type="entry name" value="TPR-like_helical_dom_sf"/>
</dbReference>
<evidence type="ECO:0000313" key="4">
    <source>
        <dbReference type="Proteomes" id="UP000315295"/>
    </source>
</evidence>
<evidence type="ECO:0000256" key="1">
    <source>
        <dbReference type="ARBA" id="ARBA00022737"/>
    </source>
</evidence>
<organism evidence="3 4">
    <name type="scientific">Malus baccata</name>
    <name type="common">Siberian crab apple</name>
    <name type="synonym">Pyrus baccata</name>
    <dbReference type="NCBI Taxonomy" id="106549"/>
    <lineage>
        <taxon>Eukaryota</taxon>
        <taxon>Viridiplantae</taxon>
        <taxon>Streptophyta</taxon>
        <taxon>Embryophyta</taxon>
        <taxon>Tracheophyta</taxon>
        <taxon>Spermatophyta</taxon>
        <taxon>Magnoliopsida</taxon>
        <taxon>eudicotyledons</taxon>
        <taxon>Gunneridae</taxon>
        <taxon>Pentapetalae</taxon>
        <taxon>rosids</taxon>
        <taxon>fabids</taxon>
        <taxon>Rosales</taxon>
        <taxon>Rosaceae</taxon>
        <taxon>Amygdaloideae</taxon>
        <taxon>Maleae</taxon>
        <taxon>Malus</taxon>
    </lineage>
</organism>
<evidence type="ECO:0000256" key="2">
    <source>
        <dbReference type="PROSITE-ProRule" id="PRU00708"/>
    </source>
</evidence>
<sequence length="53" mass="5962">MYSNCGKLVLAEKVFEEMAIKNVVSYNAFVSGLLRNGVPHVALDVFKQMRAWS</sequence>
<dbReference type="InterPro" id="IPR046960">
    <property type="entry name" value="PPR_At4g14850-like_plant"/>
</dbReference>
<accession>A0A540K3G1</accession>
<reference evidence="3 4" key="1">
    <citation type="journal article" date="2019" name="G3 (Bethesda)">
        <title>Sequencing of a Wild Apple (Malus baccata) Genome Unravels the Differences Between Cultivated and Wild Apple Species Regarding Disease Resistance and Cold Tolerance.</title>
        <authorList>
            <person name="Chen X."/>
        </authorList>
    </citation>
    <scope>NUCLEOTIDE SEQUENCE [LARGE SCALE GENOMIC DNA]</scope>
    <source>
        <strain evidence="4">cv. Shandingzi</strain>
        <tissue evidence="3">Leaves</tissue>
    </source>
</reference>
<dbReference type="Pfam" id="PF01535">
    <property type="entry name" value="PPR"/>
    <property type="match status" value="2"/>
</dbReference>
<dbReference type="PANTHER" id="PTHR47926">
    <property type="entry name" value="PENTATRICOPEPTIDE REPEAT-CONTAINING PROTEIN"/>
    <property type="match status" value="1"/>
</dbReference>